<evidence type="ECO:0000256" key="15">
    <source>
        <dbReference type="ARBA" id="ARBA00023211"/>
    </source>
</evidence>
<protein>
    <recommendedName>
        <fullName evidence="23">Dicer-like 104</fullName>
    </recommendedName>
</protein>
<dbReference type="PROSITE" id="PS50142">
    <property type="entry name" value="RNASE_3_2"/>
    <property type="match status" value="2"/>
</dbReference>
<dbReference type="SUPFAM" id="SSF69065">
    <property type="entry name" value="RNase III domain-like"/>
    <property type="match status" value="2"/>
</dbReference>
<keyword evidence="6" id="KW-0677">Repeat</keyword>
<proteinExistence type="predicted"/>
<dbReference type="InterPro" id="IPR038248">
    <property type="entry name" value="Dicer_dimer_sf"/>
</dbReference>
<keyword evidence="9" id="KW-0378">Hydrolase</keyword>
<comment type="subcellular location">
    <subcellularLocation>
        <location evidence="3">Nucleus</location>
    </subcellularLocation>
</comment>
<comment type="cofactor">
    <cofactor evidence="1">
        <name>Mn(2+)</name>
        <dbReference type="ChEBI" id="CHEBI:29035"/>
    </cofactor>
</comment>
<dbReference type="GO" id="GO:0005524">
    <property type="term" value="F:ATP binding"/>
    <property type="evidence" value="ECO:0007669"/>
    <property type="project" value="UniProtKB-KW"/>
</dbReference>
<dbReference type="PANTHER" id="PTHR14950:SF46">
    <property type="entry name" value="ENDORIBONUCLEASE DICER HOMOLOG 3"/>
    <property type="match status" value="1"/>
</dbReference>
<keyword evidence="7" id="KW-0547">Nucleotide-binding</keyword>
<keyword evidence="10" id="KW-0347">Helicase</keyword>
<keyword evidence="8" id="KW-0255">Endonuclease</keyword>
<dbReference type="GO" id="GO:0010267">
    <property type="term" value="P:ta-siRNA processing"/>
    <property type="evidence" value="ECO:0007669"/>
    <property type="project" value="UniProtKB-ARBA"/>
</dbReference>
<evidence type="ECO:0000256" key="16">
    <source>
        <dbReference type="ARBA" id="ARBA00023242"/>
    </source>
</evidence>
<dbReference type="SMART" id="SM00535">
    <property type="entry name" value="RIBOc"/>
    <property type="match status" value="2"/>
</dbReference>
<evidence type="ECO:0000313" key="22">
    <source>
        <dbReference type="Proteomes" id="UP000823388"/>
    </source>
</evidence>
<evidence type="ECO:0000259" key="20">
    <source>
        <dbReference type="PROSITE" id="PS51327"/>
    </source>
</evidence>
<evidence type="ECO:0000256" key="11">
    <source>
        <dbReference type="ARBA" id="ARBA00022840"/>
    </source>
</evidence>
<keyword evidence="16" id="KW-0539">Nucleus</keyword>
<evidence type="ECO:0000256" key="4">
    <source>
        <dbReference type="ARBA" id="ARBA00022722"/>
    </source>
</evidence>
<evidence type="ECO:0000256" key="12">
    <source>
        <dbReference type="ARBA" id="ARBA00022842"/>
    </source>
</evidence>
<dbReference type="AlphaFoldDB" id="A0A8T0R3B1"/>
<dbReference type="GO" id="GO:0046872">
    <property type="term" value="F:metal ion binding"/>
    <property type="evidence" value="ECO:0007669"/>
    <property type="project" value="UniProtKB-KW"/>
</dbReference>
<evidence type="ECO:0000256" key="7">
    <source>
        <dbReference type="ARBA" id="ARBA00022741"/>
    </source>
</evidence>
<dbReference type="FunFam" id="1.10.1520.10:FF:000004">
    <property type="entry name" value="Endoribonuclease dicer-like 1"/>
    <property type="match status" value="1"/>
</dbReference>
<evidence type="ECO:0000256" key="2">
    <source>
        <dbReference type="ARBA" id="ARBA00001946"/>
    </source>
</evidence>
<evidence type="ECO:0000256" key="6">
    <source>
        <dbReference type="ARBA" id="ARBA00022737"/>
    </source>
</evidence>
<keyword evidence="4" id="KW-0540">Nuclease</keyword>
<evidence type="ECO:0000256" key="10">
    <source>
        <dbReference type="ARBA" id="ARBA00022806"/>
    </source>
</evidence>
<dbReference type="Proteomes" id="UP000823388">
    <property type="component" value="Chromosome 6N"/>
</dbReference>
<gene>
    <name evidence="21" type="ORF">PVAP13_6NG318200</name>
</gene>
<keyword evidence="12" id="KW-0460">Magnesium</keyword>
<dbReference type="Gene3D" id="3.30.160.380">
    <property type="entry name" value="Dicer dimerisation domain"/>
    <property type="match status" value="1"/>
</dbReference>
<keyword evidence="11" id="KW-0067">ATP-binding</keyword>
<feature type="domain" description="Dicer dsRNA-binding fold" evidence="20">
    <location>
        <begin position="1"/>
        <end position="48"/>
    </location>
</feature>
<organism evidence="21 22">
    <name type="scientific">Panicum virgatum</name>
    <name type="common">Blackwell switchgrass</name>
    <dbReference type="NCBI Taxonomy" id="38727"/>
    <lineage>
        <taxon>Eukaryota</taxon>
        <taxon>Viridiplantae</taxon>
        <taxon>Streptophyta</taxon>
        <taxon>Embryophyta</taxon>
        <taxon>Tracheophyta</taxon>
        <taxon>Spermatophyta</taxon>
        <taxon>Magnoliopsida</taxon>
        <taxon>Liliopsida</taxon>
        <taxon>Poales</taxon>
        <taxon>Poaceae</taxon>
        <taxon>PACMAD clade</taxon>
        <taxon>Panicoideae</taxon>
        <taxon>Panicodae</taxon>
        <taxon>Paniceae</taxon>
        <taxon>Panicinae</taxon>
        <taxon>Panicum</taxon>
        <taxon>Panicum sect. Hiantes</taxon>
    </lineage>
</organism>
<dbReference type="GO" id="GO:0005634">
    <property type="term" value="C:nucleus"/>
    <property type="evidence" value="ECO:0007669"/>
    <property type="project" value="UniProtKB-SubCell"/>
</dbReference>
<comment type="cofactor">
    <cofactor evidence="2">
        <name>Mg(2+)</name>
        <dbReference type="ChEBI" id="CHEBI:18420"/>
    </cofactor>
</comment>
<name>A0A8T0R3B1_PANVG</name>
<dbReference type="PROSITE" id="PS00517">
    <property type="entry name" value="RNASE_3_1"/>
    <property type="match status" value="1"/>
</dbReference>
<dbReference type="InterPro" id="IPR003100">
    <property type="entry name" value="PAZ_dom"/>
</dbReference>
<dbReference type="GO" id="GO:0004386">
    <property type="term" value="F:helicase activity"/>
    <property type="evidence" value="ECO:0007669"/>
    <property type="project" value="UniProtKB-KW"/>
</dbReference>
<dbReference type="GO" id="GO:0003723">
    <property type="term" value="F:RNA binding"/>
    <property type="evidence" value="ECO:0007669"/>
    <property type="project" value="UniProtKB-UniRule"/>
</dbReference>
<evidence type="ECO:0000256" key="8">
    <source>
        <dbReference type="ARBA" id="ARBA00022759"/>
    </source>
</evidence>
<evidence type="ECO:0000256" key="1">
    <source>
        <dbReference type="ARBA" id="ARBA00001936"/>
    </source>
</evidence>
<dbReference type="Pfam" id="PF03368">
    <property type="entry name" value="Dicer_dimer"/>
    <property type="match status" value="1"/>
</dbReference>
<evidence type="ECO:0000313" key="21">
    <source>
        <dbReference type="EMBL" id="KAG2580122.1"/>
    </source>
</evidence>
<dbReference type="PROSITE" id="PS51327">
    <property type="entry name" value="DICER_DSRBF"/>
    <property type="match status" value="1"/>
</dbReference>
<feature type="domain" description="PAZ" evidence="19">
    <location>
        <begin position="256"/>
        <end position="376"/>
    </location>
</feature>
<dbReference type="FunFam" id="1.10.1520.10:FF:000008">
    <property type="entry name" value="Dicer-like 104"/>
    <property type="match status" value="1"/>
</dbReference>
<dbReference type="PANTHER" id="PTHR14950">
    <property type="entry name" value="DICER-RELATED"/>
    <property type="match status" value="1"/>
</dbReference>
<keyword evidence="22" id="KW-1185">Reference proteome</keyword>
<evidence type="ECO:0000256" key="14">
    <source>
        <dbReference type="ARBA" id="ARBA00023158"/>
    </source>
</evidence>
<dbReference type="CDD" id="cd00593">
    <property type="entry name" value="RIBOc"/>
    <property type="match status" value="2"/>
</dbReference>
<dbReference type="InterPro" id="IPR036389">
    <property type="entry name" value="RNase_III_sf"/>
</dbReference>
<evidence type="ECO:0000256" key="13">
    <source>
        <dbReference type="ARBA" id="ARBA00022884"/>
    </source>
</evidence>
<evidence type="ECO:0000256" key="9">
    <source>
        <dbReference type="ARBA" id="ARBA00022801"/>
    </source>
</evidence>
<feature type="domain" description="RNase III" evidence="18">
    <location>
        <begin position="611"/>
        <end position="759"/>
    </location>
</feature>
<dbReference type="EMBL" id="CM029048">
    <property type="protein sequence ID" value="KAG2580122.1"/>
    <property type="molecule type" value="Genomic_DNA"/>
</dbReference>
<reference evidence="21" key="1">
    <citation type="submission" date="2020-05" db="EMBL/GenBank/DDBJ databases">
        <title>WGS assembly of Panicum virgatum.</title>
        <authorList>
            <person name="Lovell J.T."/>
            <person name="Jenkins J."/>
            <person name="Shu S."/>
            <person name="Juenger T.E."/>
            <person name="Schmutz J."/>
        </authorList>
    </citation>
    <scope>NUCLEOTIDE SEQUENCE</scope>
    <source>
        <strain evidence="21">AP13</strain>
    </source>
</reference>
<dbReference type="InterPro" id="IPR005034">
    <property type="entry name" value="Dicer_dimerisation"/>
</dbReference>
<dbReference type="GO" id="GO:0005737">
    <property type="term" value="C:cytoplasm"/>
    <property type="evidence" value="ECO:0007669"/>
    <property type="project" value="TreeGrafter"/>
</dbReference>
<dbReference type="Pfam" id="PF02170">
    <property type="entry name" value="PAZ"/>
    <property type="match status" value="1"/>
</dbReference>
<dbReference type="FunFam" id="2.170.260.10:FF:000004">
    <property type="entry name" value="Dicer-like 104"/>
    <property type="match status" value="1"/>
</dbReference>
<dbReference type="Gene3D" id="3.30.160.20">
    <property type="match status" value="1"/>
</dbReference>
<dbReference type="FunFam" id="3.30.160.20:FF:000038">
    <property type="entry name" value="Dicer-like 104"/>
    <property type="match status" value="1"/>
</dbReference>
<keyword evidence="5" id="KW-0479">Metal-binding</keyword>
<keyword evidence="13 17" id="KW-0694">RNA-binding</keyword>
<evidence type="ECO:0000256" key="17">
    <source>
        <dbReference type="PROSITE-ProRule" id="PRU00657"/>
    </source>
</evidence>
<dbReference type="InterPro" id="IPR036085">
    <property type="entry name" value="PAZ_dom_sf"/>
</dbReference>
<keyword evidence="14" id="KW-0943">RNA-mediated gene silencing</keyword>
<comment type="caution">
    <text evidence="21">The sequence shown here is derived from an EMBL/GenBank/DDBJ whole genome shotgun (WGS) entry which is preliminary data.</text>
</comment>
<keyword evidence="15" id="KW-0464">Manganese</keyword>
<dbReference type="Pfam" id="PF00636">
    <property type="entry name" value="Ribonuclease_3"/>
    <property type="match status" value="2"/>
</dbReference>
<evidence type="ECO:0000256" key="3">
    <source>
        <dbReference type="ARBA" id="ARBA00004123"/>
    </source>
</evidence>
<dbReference type="SMART" id="SM00949">
    <property type="entry name" value="PAZ"/>
    <property type="match status" value="1"/>
</dbReference>
<dbReference type="GO" id="GO:0004525">
    <property type="term" value="F:ribonuclease III activity"/>
    <property type="evidence" value="ECO:0007669"/>
    <property type="project" value="InterPro"/>
</dbReference>
<evidence type="ECO:0008006" key="23">
    <source>
        <dbReference type="Google" id="ProtNLM"/>
    </source>
</evidence>
<dbReference type="Gene3D" id="1.10.1520.10">
    <property type="entry name" value="Ribonuclease III domain"/>
    <property type="match status" value="2"/>
</dbReference>
<evidence type="ECO:0000259" key="18">
    <source>
        <dbReference type="PROSITE" id="PS50142"/>
    </source>
</evidence>
<dbReference type="SUPFAM" id="SSF101690">
    <property type="entry name" value="PAZ domain"/>
    <property type="match status" value="1"/>
</dbReference>
<dbReference type="Gene3D" id="2.170.260.10">
    <property type="entry name" value="paz domain"/>
    <property type="match status" value="1"/>
</dbReference>
<feature type="domain" description="RNase III" evidence="18">
    <location>
        <begin position="401"/>
        <end position="570"/>
    </location>
</feature>
<evidence type="ECO:0000259" key="19">
    <source>
        <dbReference type="PROSITE" id="PS50821"/>
    </source>
</evidence>
<sequence>MFQLLVGPKARSMQKAKQLACLDACKRLHQLGALDDHLSPSAEEPQLENLSKASICSSGAGLGTTKRKELHGTTKVLSMSGSWASDRSVTKLQGYKLNFICDQVGQKYSDYVLLIDANIAKEAATLDIDLYLHDKMVKASVSPCGPLELDAQQMEQAKLFQALLFNGLFGKLFTGSKASKTPREFILKKDDTFLWDNANMYLLLPVDPTPDSRKSVCINWNVIDVAATTVGLMRSIYSEDQQNLIDKLKPEINGGDLIHLANKSCKVDDLRNTVALALHTGKMYTALDVADLCANSTFDGASDKKEAKFQTFAEYFEKKYSIFLRHPSQPLLVLKPTHNPHNLLSSKIRDEGNRVENKNRANSLVHMPPELLIPLDLPADVLRVFYLFPSLMYRIESLMLASQLRSDIAYTGSDISSFLILEALTTLRCCEDFSMERLELLGDSVLKYAVSSDLFLRFPNKHEGQLSSRRQEIICNATLHRFGIERKIQSYIRDAAFDPRRWCAPGQLSIWPCPCECPVNSEVVTEDIHRIDDKSIIIGKACDKGHRCICSKTISDCVEALIGAYYVGGGLRAAFFVLKWLQNEIEIEEDLIVKAMLSASAWNYLPKVDVVELLEAKLGYVFSVKGLLIEALTHPSQQESGATYCYQRLEFLGDAVLDILLTQHLFFSHKDTDEGELTDLRSASVNNENFAQVAVRHNLHHFLQHSSGLLQDQITEYVNSLEGSFMDRTSFLSSGSSRGPKVLGDIVESIAGAILIDTKFDLDVVWRIFKPLLSPIVTPENLELPPFRELHQWCDKSGYFLGTKCENREDNIMAILNLQLKDLLLVRQGRGKNKVDAKAHAASLLLRDLEEKGLVIPKNASRTEQSEKKYGSPKHRKNLFDAMVTQNIAPPRQKDLTMPSTASCSVFDKPLVVKVKLSKGGPRISLYESCKKFQWPMPTFEYVKVQPSVCPSSGGSSQKVAPQGFAFASTITLHIPNGDVISLTGDGRPDKKSSQDSAALLMLMLYELQRRGRFQVQEV</sequence>
<dbReference type="InterPro" id="IPR000999">
    <property type="entry name" value="RNase_III_dom"/>
</dbReference>
<dbReference type="PROSITE" id="PS50821">
    <property type="entry name" value="PAZ"/>
    <property type="match status" value="1"/>
</dbReference>
<evidence type="ECO:0000256" key="5">
    <source>
        <dbReference type="ARBA" id="ARBA00022723"/>
    </source>
</evidence>
<accession>A0A8T0R3B1</accession>